<dbReference type="EMBL" id="DTBH01000154">
    <property type="protein sequence ID" value="HGQ77752.1"/>
    <property type="molecule type" value="Genomic_DNA"/>
</dbReference>
<dbReference type="GO" id="GO:0055085">
    <property type="term" value="P:transmembrane transport"/>
    <property type="evidence" value="ECO:0007669"/>
    <property type="project" value="InterPro"/>
</dbReference>
<keyword evidence="3 5" id="KW-1133">Transmembrane helix</keyword>
<dbReference type="SUPFAM" id="SSF161098">
    <property type="entry name" value="MetI-like"/>
    <property type="match status" value="1"/>
</dbReference>
<evidence type="ECO:0000256" key="4">
    <source>
        <dbReference type="ARBA" id="ARBA00023136"/>
    </source>
</evidence>
<feature type="transmembrane region" description="Helical" evidence="5">
    <location>
        <begin position="198"/>
        <end position="218"/>
    </location>
</feature>
<evidence type="ECO:0000256" key="5">
    <source>
        <dbReference type="RuleBase" id="RU363032"/>
    </source>
</evidence>
<evidence type="ECO:0000259" key="6">
    <source>
        <dbReference type="PROSITE" id="PS50928"/>
    </source>
</evidence>
<dbReference type="EMBL" id="DSZT01000150">
    <property type="protein sequence ID" value="HGU42211.1"/>
    <property type="molecule type" value="Genomic_DNA"/>
</dbReference>
<dbReference type="PANTHER" id="PTHR43376">
    <property type="entry name" value="OLIGOPEPTIDE TRANSPORT SYSTEM PERMEASE PROTEIN"/>
    <property type="match status" value="1"/>
</dbReference>
<feature type="transmembrane region" description="Helical" evidence="5">
    <location>
        <begin position="158"/>
        <end position="178"/>
    </location>
</feature>
<evidence type="ECO:0000256" key="1">
    <source>
        <dbReference type="ARBA" id="ARBA00004141"/>
    </source>
</evidence>
<dbReference type="Pfam" id="PF00528">
    <property type="entry name" value="BPD_transp_1"/>
    <property type="match status" value="1"/>
</dbReference>
<comment type="similarity">
    <text evidence="5">Belongs to the binding-protein-dependent transport system permease family.</text>
</comment>
<feature type="domain" description="ABC transmembrane type-1" evidence="6">
    <location>
        <begin position="109"/>
        <end position="325"/>
    </location>
</feature>
<sequence>MKFVKNYLIPRLITYFLVIFVGITMVFFIPRFLPTDPVQQFIARFTTQGVYMDPKSVENMISTLKQLYGLEGSLWEQYRDFLVRFSKLDFGPSYYQFPTPVKTLIAQSLPWTVGLLLSTTLLSWVIGSILGGFAGYYPDKKWVKIVDLIAMVIRPMPYYILALSLLILFGFIFPIFPVRGGFSIGGKIRFDLYSIVTILKHAFLPALSLLLIGTFVWFQGMKLIVQTVKSEDYVRYAKYAGVPEKKIVYQYVIRNAMLPQITGLALSLGQIFSGALITEMTFSYPGMGTLLYNAVFTGDYNLLMGITSISIIVITTSVFLIDLLYPLLDPRVKYK</sequence>
<feature type="transmembrane region" description="Helical" evidence="5">
    <location>
        <begin position="302"/>
        <end position="325"/>
    </location>
</feature>
<feature type="transmembrane region" description="Helical" evidence="5">
    <location>
        <begin position="111"/>
        <end position="137"/>
    </location>
</feature>
<feature type="transmembrane region" description="Helical" evidence="5">
    <location>
        <begin position="12"/>
        <end position="33"/>
    </location>
</feature>
<evidence type="ECO:0000256" key="3">
    <source>
        <dbReference type="ARBA" id="ARBA00022989"/>
    </source>
</evidence>
<dbReference type="PROSITE" id="PS50928">
    <property type="entry name" value="ABC_TM1"/>
    <property type="match status" value="1"/>
</dbReference>
<protein>
    <submittedName>
        <fullName evidence="8">ABC transporter permease</fullName>
    </submittedName>
</protein>
<comment type="caution">
    <text evidence="8">The sequence shown here is derived from an EMBL/GenBank/DDBJ whole genome shotgun (WGS) entry which is preliminary data.</text>
</comment>
<dbReference type="AlphaFoldDB" id="A0A7C4WC70"/>
<evidence type="ECO:0000313" key="8">
    <source>
        <dbReference type="EMBL" id="HGU42211.1"/>
    </source>
</evidence>
<dbReference type="GO" id="GO:0005886">
    <property type="term" value="C:plasma membrane"/>
    <property type="evidence" value="ECO:0007669"/>
    <property type="project" value="UniProtKB-SubCell"/>
</dbReference>
<keyword evidence="4 5" id="KW-0472">Membrane</keyword>
<dbReference type="PANTHER" id="PTHR43376:SF1">
    <property type="entry name" value="OLIGOPEPTIDE TRANSPORT SYSTEM PERMEASE PROTEIN"/>
    <property type="match status" value="1"/>
</dbReference>
<accession>A0A7C4WC70</accession>
<comment type="subcellular location">
    <subcellularLocation>
        <location evidence="5">Cell membrane</location>
        <topology evidence="5">Multi-pass membrane protein</topology>
    </subcellularLocation>
    <subcellularLocation>
        <location evidence="1">Membrane</location>
        <topology evidence="1">Multi-pass membrane protein</topology>
    </subcellularLocation>
</comment>
<gene>
    <name evidence="8" type="ORF">ENT72_04755</name>
    <name evidence="7" type="ORF">ENU12_07635</name>
</gene>
<keyword evidence="2 5" id="KW-0812">Transmembrane</keyword>
<dbReference type="Gene3D" id="1.10.3720.10">
    <property type="entry name" value="MetI-like"/>
    <property type="match status" value="1"/>
</dbReference>
<reference evidence="8" key="1">
    <citation type="journal article" date="2020" name="mSystems">
        <title>Genome- and Community-Level Interaction Insights into Carbon Utilization and Element Cycling Functions of Hydrothermarchaeota in Hydrothermal Sediment.</title>
        <authorList>
            <person name="Zhou Z."/>
            <person name="Liu Y."/>
            <person name="Xu W."/>
            <person name="Pan J."/>
            <person name="Luo Z.H."/>
            <person name="Li M."/>
        </authorList>
    </citation>
    <scope>NUCLEOTIDE SEQUENCE [LARGE SCALE GENOMIC DNA]</scope>
    <source>
        <strain evidence="8">SpSt-604</strain>
        <strain evidence="7">SpSt-640</strain>
    </source>
</reference>
<feature type="transmembrane region" description="Helical" evidence="5">
    <location>
        <begin position="261"/>
        <end position="282"/>
    </location>
</feature>
<dbReference type="InterPro" id="IPR035906">
    <property type="entry name" value="MetI-like_sf"/>
</dbReference>
<dbReference type="CDD" id="cd06261">
    <property type="entry name" value="TM_PBP2"/>
    <property type="match status" value="1"/>
</dbReference>
<evidence type="ECO:0000313" key="7">
    <source>
        <dbReference type="EMBL" id="HGQ77752.1"/>
    </source>
</evidence>
<proteinExistence type="inferred from homology"/>
<dbReference type="InterPro" id="IPR000515">
    <property type="entry name" value="MetI-like"/>
</dbReference>
<name>A0A7C4WC70_FERPE</name>
<evidence type="ECO:0000256" key="2">
    <source>
        <dbReference type="ARBA" id="ARBA00022692"/>
    </source>
</evidence>
<keyword evidence="5" id="KW-0813">Transport</keyword>
<organism evidence="8">
    <name type="scientific">Fervidobacterium pennivorans</name>
    <dbReference type="NCBI Taxonomy" id="93466"/>
    <lineage>
        <taxon>Bacteria</taxon>
        <taxon>Thermotogati</taxon>
        <taxon>Thermotogota</taxon>
        <taxon>Thermotogae</taxon>
        <taxon>Thermotogales</taxon>
        <taxon>Fervidobacteriaceae</taxon>
        <taxon>Fervidobacterium</taxon>
    </lineage>
</organism>